<dbReference type="EMBL" id="WOFE01000001">
    <property type="protein sequence ID" value="MBM5570900.1"/>
    <property type="molecule type" value="Genomic_DNA"/>
</dbReference>
<evidence type="ECO:0000256" key="1">
    <source>
        <dbReference type="SAM" id="SignalP"/>
    </source>
</evidence>
<feature type="chain" id="PRO_5047447047" evidence="1">
    <location>
        <begin position="22"/>
        <end position="418"/>
    </location>
</feature>
<accession>A0ABS2C9S3</accession>
<evidence type="ECO:0000313" key="3">
    <source>
        <dbReference type="Proteomes" id="UP001195660"/>
    </source>
</evidence>
<reference evidence="2 3" key="1">
    <citation type="submission" date="2019-11" db="EMBL/GenBank/DDBJ databases">
        <title>Novel Deefgea species.</title>
        <authorList>
            <person name="Han J.-H."/>
        </authorList>
    </citation>
    <scope>NUCLEOTIDE SEQUENCE [LARGE SCALE GENOMIC DNA]</scope>
    <source>
        <strain evidence="2 3">LMG 24817</strain>
    </source>
</reference>
<name>A0ABS2C9S3_9NEIS</name>
<organism evidence="2 3">
    <name type="scientific">Deefgea chitinilytica</name>
    <dbReference type="NCBI Taxonomy" id="570276"/>
    <lineage>
        <taxon>Bacteria</taxon>
        <taxon>Pseudomonadati</taxon>
        <taxon>Pseudomonadota</taxon>
        <taxon>Betaproteobacteria</taxon>
        <taxon>Neisseriales</taxon>
        <taxon>Chitinibacteraceae</taxon>
        <taxon>Deefgea</taxon>
    </lineage>
</organism>
<protein>
    <submittedName>
        <fullName evidence="2">Uncharacterized protein</fullName>
    </submittedName>
</protein>
<keyword evidence="1" id="KW-0732">Signal</keyword>
<keyword evidence="3" id="KW-1185">Reference proteome</keyword>
<proteinExistence type="predicted"/>
<dbReference type="RefSeq" id="WP_203570170.1">
    <property type="nucleotide sequence ID" value="NZ_WOFE01000001.1"/>
</dbReference>
<comment type="caution">
    <text evidence="2">The sequence shown here is derived from an EMBL/GenBank/DDBJ whole genome shotgun (WGS) entry which is preliminary data.</text>
</comment>
<sequence length="418" mass="46043">MPSIKSILPLLALALSTYGHAGVFDLSATMNGQTENATFTTAEEGIDIFEKNKLTSIFNTYNGTQIVKSTLNFRGLPMNIAFPVDAGSLLTFDIPELGIKQSFQGATRDESQELFKKYLKNNADFLNKVAEHLVKVSPVDPIAGNPNSMMSRAVQSDAQMMWYGSNHVFGNQLQNSNNNNSTENSSNNKFGIGINYAHMLSEATGNAKEMSSDAFTLPLSYSHQFAEPNHELIINMPLAYIDTEGAKTYDGSLSIFYRRPIWDNWVLSFTASGRGTGSTDLAGGSLMASGAIASSYVWSGENWGLTLGNMIGYYSALRLKIDNTSINPNIANTVFRNGLLYSLDSAWQLAGDPLSWEIYLVDTRFTGTDLFSNYQDEVGVTFGTRRPAHSKESDFRGGFSFTKGENVESYKFNFGTWF</sequence>
<evidence type="ECO:0000313" key="2">
    <source>
        <dbReference type="EMBL" id="MBM5570900.1"/>
    </source>
</evidence>
<gene>
    <name evidence="2" type="ORF">GM173_04815</name>
</gene>
<feature type="signal peptide" evidence="1">
    <location>
        <begin position="1"/>
        <end position="21"/>
    </location>
</feature>
<dbReference type="Proteomes" id="UP001195660">
    <property type="component" value="Unassembled WGS sequence"/>
</dbReference>